<dbReference type="GeneTree" id="ENSGT00390000018531"/>
<dbReference type="AlphaFoldDB" id="A0A4W3K7S8"/>
<comment type="similarity">
    <text evidence="1 15">Belongs to the reverse transcriptase family. Telomerase subfamily.</text>
</comment>
<evidence type="ECO:0000259" key="17">
    <source>
        <dbReference type="PROSITE" id="PS50878"/>
    </source>
</evidence>
<dbReference type="PANTHER" id="PTHR12066">
    <property type="entry name" value="TELOMERASE REVERSE TRANSCRIPTASE"/>
    <property type="match status" value="1"/>
</dbReference>
<dbReference type="PRINTS" id="PR01365">
    <property type="entry name" value="TELOMERASERT"/>
</dbReference>
<dbReference type="Proteomes" id="UP000314986">
    <property type="component" value="Unassembled WGS sequence"/>
</dbReference>
<comment type="function">
    <text evidence="15">Telomerase is a ribonucleoprotein enzyme essential for the replication of chromosome termini in most eukaryotes. It elongates telomeres. It is a reverse transcriptase that adds simple sequence repeats to chromosome ends by copying a template sequence within the RNA component of the enzyme.</text>
</comment>
<evidence type="ECO:0000256" key="5">
    <source>
        <dbReference type="ARBA" id="ARBA00022679"/>
    </source>
</evidence>
<dbReference type="SMART" id="SM00975">
    <property type="entry name" value="Telomerase_RBD"/>
    <property type="match status" value="1"/>
</dbReference>
<reference evidence="18" key="5">
    <citation type="submission" date="2025-09" db="UniProtKB">
        <authorList>
            <consortium name="Ensembl"/>
        </authorList>
    </citation>
    <scope>IDENTIFICATION</scope>
</reference>
<evidence type="ECO:0000256" key="11">
    <source>
        <dbReference type="ARBA" id="ARBA00023242"/>
    </source>
</evidence>
<dbReference type="InterPro" id="IPR049139">
    <property type="entry name" value="TERT_C"/>
</dbReference>
<comment type="subcellular location">
    <subcellularLocation>
        <location evidence="15">Nucleus</location>
    </subcellularLocation>
    <subcellularLocation>
        <location evidence="15">Chromosome</location>
        <location evidence="15">Telomere</location>
    </subcellularLocation>
</comment>
<feature type="region of interest" description="Disordered" evidence="16">
    <location>
        <begin position="259"/>
        <end position="316"/>
    </location>
</feature>
<evidence type="ECO:0000256" key="9">
    <source>
        <dbReference type="ARBA" id="ARBA00022895"/>
    </source>
</evidence>
<accession>A0A4W3K7S8</accession>
<feature type="domain" description="Reverse transcriptase" evidence="17">
    <location>
        <begin position="678"/>
        <end position="1015"/>
    </location>
</feature>
<reference evidence="18" key="4">
    <citation type="submission" date="2025-08" db="UniProtKB">
        <authorList>
            <consortium name="Ensembl"/>
        </authorList>
    </citation>
    <scope>IDENTIFICATION</scope>
</reference>
<keyword evidence="19" id="KW-1185">Reference proteome</keyword>
<evidence type="ECO:0000256" key="13">
    <source>
        <dbReference type="ARBA" id="ARBA00032044"/>
    </source>
</evidence>
<evidence type="ECO:0000256" key="15">
    <source>
        <dbReference type="RuleBase" id="RU365061"/>
    </source>
</evidence>
<comment type="catalytic activity">
    <reaction evidence="14 15">
        <text>DNA(n) + a 2'-deoxyribonucleoside 5'-triphosphate = DNA(n+1) + diphosphate</text>
        <dbReference type="Rhea" id="RHEA:22508"/>
        <dbReference type="Rhea" id="RHEA-COMP:17339"/>
        <dbReference type="Rhea" id="RHEA-COMP:17340"/>
        <dbReference type="ChEBI" id="CHEBI:33019"/>
        <dbReference type="ChEBI" id="CHEBI:61560"/>
        <dbReference type="ChEBI" id="CHEBI:173112"/>
        <dbReference type="EC" id="2.7.7.49"/>
    </reaction>
</comment>
<reference evidence="19" key="3">
    <citation type="journal article" date="2014" name="Nature">
        <title>Elephant shark genome provides unique insights into gnathostome evolution.</title>
        <authorList>
            <consortium name="International Elephant Shark Genome Sequencing Consortium"/>
            <person name="Venkatesh B."/>
            <person name="Lee A.P."/>
            <person name="Ravi V."/>
            <person name="Maurya A.K."/>
            <person name="Lian M.M."/>
            <person name="Swann J.B."/>
            <person name="Ohta Y."/>
            <person name="Flajnik M.F."/>
            <person name="Sutoh Y."/>
            <person name="Kasahara M."/>
            <person name="Hoon S."/>
            <person name="Gangu V."/>
            <person name="Roy S.W."/>
            <person name="Irimia M."/>
            <person name="Korzh V."/>
            <person name="Kondrychyn I."/>
            <person name="Lim Z.W."/>
            <person name="Tay B.H."/>
            <person name="Tohari S."/>
            <person name="Kong K.W."/>
            <person name="Ho S."/>
            <person name="Lorente-Galdos B."/>
            <person name="Quilez J."/>
            <person name="Marques-Bonet T."/>
            <person name="Raney B.J."/>
            <person name="Ingham P.W."/>
            <person name="Tay A."/>
            <person name="Hillier L.W."/>
            <person name="Minx P."/>
            <person name="Boehm T."/>
            <person name="Wilson R.K."/>
            <person name="Brenner S."/>
            <person name="Warren W.C."/>
        </authorList>
    </citation>
    <scope>NUCLEOTIDE SEQUENCE [LARGE SCALE GENOMIC DNA]</scope>
</reference>
<organism evidence="18 19">
    <name type="scientific">Callorhinchus milii</name>
    <name type="common">Ghost shark</name>
    <dbReference type="NCBI Taxonomy" id="7868"/>
    <lineage>
        <taxon>Eukaryota</taxon>
        <taxon>Metazoa</taxon>
        <taxon>Chordata</taxon>
        <taxon>Craniata</taxon>
        <taxon>Vertebrata</taxon>
        <taxon>Chondrichthyes</taxon>
        <taxon>Holocephali</taxon>
        <taxon>Chimaeriformes</taxon>
        <taxon>Callorhinchidae</taxon>
        <taxon>Callorhinchus</taxon>
    </lineage>
</organism>
<dbReference type="InterPro" id="IPR000477">
    <property type="entry name" value="RT_dom"/>
</dbReference>
<dbReference type="InterPro" id="IPR003545">
    <property type="entry name" value="Telomerase_RT"/>
</dbReference>
<evidence type="ECO:0000256" key="14">
    <source>
        <dbReference type="ARBA" id="ARBA00048173"/>
    </source>
</evidence>
<evidence type="ECO:0000313" key="18">
    <source>
        <dbReference type="Ensembl" id="ENSCMIP00000048136.1"/>
    </source>
</evidence>
<dbReference type="FunFam" id="1.10.357.90:FF:000001">
    <property type="entry name" value="Telomerase reverse transcriptase"/>
    <property type="match status" value="1"/>
</dbReference>
<dbReference type="EC" id="2.7.7.49" evidence="2 15"/>
<reference evidence="19" key="2">
    <citation type="journal article" date="2007" name="PLoS Biol.">
        <title>Survey sequencing and comparative analysis of the elephant shark (Callorhinchus milii) genome.</title>
        <authorList>
            <person name="Venkatesh B."/>
            <person name="Kirkness E.F."/>
            <person name="Loh Y.H."/>
            <person name="Halpern A.L."/>
            <person name="Lee A.P."/>
            <person name="Johnson J."/>
            <person name="Dandona N."/>
            <person name="Viswanathan L.D."/>
            <person name="Tay A."/>
            <person name="Venter J.C."/>
            <person name="Strausberg R.L."/>
            <person name="Brenner S."/>
        </authorList>
    </citation>
    <scope>NUCLEOTIDE SEQUENCE [LARGE SCALE GENOMIC DNA]</scope>
</reference>
<keyword evidence="7 15" id="KW-0479">Metal-binding</keyword>
<keyword evidence="12" id="KW-0687">Ribonucleoprotein</keyword>
<evidence type="ECO:0000256" key="12">
    <source>
        <dbReference type="ARBA" id="ARBA00023274"/>
    </source>
</evidence>
<name>A0A4W3K7S8_CALMI</name>
<dbReference type="CDD" id="cd01648">
    <property type="entry name" value="TERT"/>
    <property type="match status" value="1"/>
</dbReference>
<dbReference type="GO" id="GO:0007004">
    <property type="term" value="P:telomere maintenance via telomerase"/>
    <property type="evidence" value="ECO:0007669"/>
    <property type="project" value="TreeGrafter"/>
</dbReference>
<dbReference type="PROSITE" id="PS50878">
    <property type="entry name" value="RT_POL"/>
    <property type="match status" value="1"/>
</dbReference>
<dbReference type="Pfam" id="PF21399">
    <property type="entry name" value="TERT_C"/>
    <property type="match status" value="1"/>
</dbReference>
<evidence type="ECO:0000256" key="2">
    <source>
        <dbReference type="ARBA" id="ARBA00012493"/>
    </source>
</evidence>
<dbReference type="PANTHER" id="PTHR12066:SF0">
    <property type="entry name" value="TELOMERASE REVERSE TRANSCRIPTASE"/>
    <property type="match status" value="1"/>
</dbReference>
<dbReference type="InterPro" id="IPR043502">
    <property type="entry name" value="DNA/RNA_pol_sf"/>
</dbReference>
<dbReference type="Gene3D" id="3.30.70.2630">
    <property type="match status" value="1"/>
</dbReference>
<protein>
    <recommendedName>
        <fullName evidence="3 15">Telomerase reverse transcriptase</fullName>
        <ecNumber evidence="2 15">2.7.7.49</ecNumber>
    </recommendedName>
    <alternativeName>
        <fullName evidence="13 15">Telomerase catalytic subunit</fullName>
    </alternativeName>
</protein>
<sequence length="1187" mass="136707">EEKGASPGVLANKLPNKNWSLTPWLFVGHCRVHIGCWFSTFHRMHFTQLTILAYQSLVFAIFFQLSAQSDVVLRVIQRICEKGKKNVLAFGYANVTETSSMSVRFAPNLCSYQPNPTTVTIKNSILWKTLLSRIGDDVMMYLLEHCSLFMLVKPSCCYQLCGVPIYSLITAGTRLPALWLRRRPIRARFNILLKIVQKRIRFHKGFLLKRKRRTLVDRDSCLDARGTTECNKQKWTQIVSVHTRKPAKRKENMARRYHRRLQKTGSRDRCQSNSPNWSRWSRSQKELAFHGCPRGSSNEGDDNDHFNPGRSAKHGQSTKCIAKNDYSWDGLNPDGQCRAAVGVSGQAKPSPIPADASDAATVKNVRTWGSVYVERGHIIYCNDNRECLPKSFLLNCLQGCSSGGQRLVEAIFLSSDAFGNNGKKQPNNYWRKRRLPKRYWKMKNVFFRLLRNHKRCPYRCPNDLHLEAETGSLQPSEIPNLRCQHKRPTGIPAGKQKVNKELKVFADFDQTGMASGSDGDLLQLLKHYSSPLQVYRFVRECLLRVISDELWGSNHNKYRFLKNVKKLISLGKYDRFSLSELMWKMRVNDCTWLQLNNGQCSVSPSEHRLREEILSKFLLWLMGTYVVHLLKSFFYITETMFMKNMLFYYRKCVWNKIEKIGIRNHLAKAQLQPLSKEEWARKQRQKTAIPSYALRFIPKRNGLRPIVKMRNITGSKKCVKGSNARKIQYFDSQTKILFSALNYECRRNPGLVGSSVFGLDDIYKAWRQFVLLHLRTDKMRTPYYFVKADVTGAYDTIPHAKLVDVISRVLDPKVQENYCIRRYASIWSNSAGQIRKSFKRQVAFTMMDLMPNMKEFVSHLQQQTSLQNAVLVDQGLTLNENSGDLFSHFKQLIVENVIRIQDKYYVQRRGIPQGSILSTLLCSLCYGDMENQLFQGIQKDGLLLRLIDDFLLVTPHLSQAQRFLRMLTAGIPEYGCFIHPNKTMVNFPLDNDLLGCINVKTLQEHCLFPWCGLLLNTQTLEVYCDYSSYANTSITSSLTFNCSSKAGQNLRQKLLAVLKLKCHQIFLDLEVSTLRTVSINVYKIFLLQAYRFHACVMRFPFGQRVRDNPSFFLSVISDMASCCYSILKTKNEGIALGFQDASGPFPYEAAQWLCGHAFIVKLSSHRAIYKCLLRPLKTCKYSMSVKI</sequence>
<keyword evidence="8 15" id="KW-0460">Magnesium</keyword>
<dbReference type="GO" id="GO:0042162">
    <property type="term" value="F:telomeric DNA binding"/>
    <property type="evidence" value="ECO:0007669"/>
    <property type="project" value="TreeGrafter"/>
</dbReference>
<evidence type="ECO:0000256" key="1">
    <source>
        <dbReference type="ARBA" id="ARBA00008001"/>
    </source>
</evidence>
<evidence type="ECO:0000256" key="10">
    <source>
        <dbReference type="ARBA" id="ARBA00022918"/>
    </source>
</evidence>
<proteinExistence type="inferred from homology"/>
<dbReference type="Pfam" id="PF12009">
    <property type="entry name" value="Telomerase_RBD"/>
    <property type="match status" value="1"/>
</dbReference>
<evidence type="ECO:0000256" key="7">
    <source>
        <dbReference type="ARBA" id="ARBA00022723"/>
    </source>
</evidence>
<keyword evidence="10 15" id="KW-0695">RNA-directed DNA polymerase</keyword>
<keyword evidence="9 15" id="KW-0779">Telomere</keyword>
<reference evidence="19" key="1">
    <citation type="journal article" date="2006" name="Science">
        <title>Ancient noncoding elements conserved in the human genome.</title>
        <authorList>
            <person name="Venkatesh B."/>
            <person name="Kirkness E.F."/>
            <person name="Loh Y.H."/>
            <person name="Halpern A.L."/>
            <person name="Lee A.P."/>
            <person name="Johnson J."/>
            <person name="Dandona N."/>
            <person name="Viswanathan L.D."/>
            <person name="Tay A."/>
            <person name="Venter J.C."/>
            <person name="Strausberg R.L."/>
            <person name="Brenner S."/>
        </authorList>
    </citation>
    <scope>NUCLEOTIDE SEQUENCE [LARGE SCALE GENOMIC DNA]</scope>
</reference>
<dbReference type="OMA" id="SYKAVQW"/>
<dbReference type="GO" id="GO:0003720">
    <property type="term" value="F:telomerase activity"/>
    <property type="evidence" value="ECO:0007669"/>
    <property type="project" value="InterPro"/>
</dbReference>
<dbReference type="GO" id="GO:0000781">
    <property type="term" value="C:chromosome, telomeric region"/>
    <property type="evidence" value="ECO:0007669"/>
    <property type="project" value="UniProtKB-SubCell"/>
</dbReference>
<dbReference type="GO" id="GO:0046872">
    <property type="term" value="F:metal ion binding"/>
    <property type="evidence" value="ECO:0007669"/>
    <property type="project" value="UniProtKB-KW"/>
</dbReference>
<keyword evidence="5 15" id="KW-0808">Transferase</keyword>
<dbReference type="Pfam" id="PF00078">
    <property type="entry name" value="RVT_1"/>
    <property type="match status" value="1"/>
</dbReference>
<evidence type="ECO:0000256" key="6">
    <source>
        <dbReference type="ARBA" id="ARBA00022695"/>
    </source>
</evidence>
<feature type="compositionally biased region" description="Low complexity" evidence="16">
    <location>
        <begin position="271"/>
        <end position="281"/>
    </location>
</feature>
<dbReference type="Ensembl" id="ENSCMIT00000048810.1">
    <property type="protein sequence ID" value="ENSCMIP00000048136.1"/>
    <property type="gene ID" value="ENSCMIG00000019682.1"/>
</dbReference>
<evidence type="ECO:0000313" key="19">
    <source>
        <dbReference type="Proteomes" id="UP000314986"/>
    </source>
</evidence>
<dbReference type="Gene3D" id="1.10.132.70">
    <property type="match status" value="1"/>
</dbReference>
<dbReference type="Gene3D" id="1.10.357.90">
    <property type="match status" value="1"/>
</dbReference>
<evidence type="ECO:0000256" key="8">
    <source>
        <dbReference type="ARBA" id="ARBA00022842"/>
    </source>
</evidence>
<keyword evidence="11 15" id="KW-0539">Nucleus</keyword>
<evidence type="ECO:0000256" key="3">
    <source>
        <dbReference type="ARBA" id="ARBA00016182"/>
    </source>
</evidence>
<dbReference type="GO" id="GO:0000333">
    <property type="term" value="C:telomerase catalytic core complex"/>
    <property type="evidence" value="ECO:0007669"/>
    <property type="project" value="TreeGrafter"/>
</dbReference>
<evidence type="ECO:0000256" key="4">
    <source>
        <dbReference type="ARBA" id="ARBA00022454"/>
    </source>
</evidence>
<dbReference type="STRING" id="7868.ENSCMIP00000048136"/>
<dbReference type="InterPro" id="IPR021891">
    <property type="entry name" value="Telomerase_RBD"/>
</dbReference>
<dbReference type="GO" id="GO:0070034">
    <property type="term" value="F:telomerase RNA binding"/>
    <property type="evidence" value="ECO:0007669"/>
    <property type="project" value="TreeGrafter"/>
</dbReference>
<keyword evidence="4 15" id="KW-0158">Chromosome</keyword>
<dbReference type="SUPFAM" id="SSF56672">
    <property type="entry name" value="DNA/RNA polymerases"/>
    <property type="match status" value="1"/>
</dbReference>
<keyword evidence="6 15" id="KW-0548">Nucleotidyltransferase</keyword>
<dbReference type="InParanoid" id="A0A4W3K7S8"/>
<evidence type="ECO:0000256" key="16">
    <source>
        <dbReference type="SAM" id="MobiDB-lite"/>
    </source>
</evidence>